<accession>A0ABP8M2I6</accession>
<keyword evidence="2" id="KW-1185">Reference proteome</keyword>
<proteinExistence type="predicted"/>
<dbReference type="PROSITE" id="PS51318">
    <property type="entry name" value="TAT"/>
    <property type="match status" value="1"/>
</dbReference>
<organism evidence="1 2">
    <name type="scientific">Ravibacter arvi</name>
    <dbReference type="NCBI Taxonomy" id="2051041"/>
    <lineage>
        <taxon>Bacteria</taxon>
        <taxon>Pseudomonadati</taxon>
        <taxon>Bacteroidota</taxon>
        <taxon>Cytophagia</taxon>
        <taxon>Cytophagales</taxon>
        <taxon>Spirosomataceae</taxon>
        <taxon>Ravibacter</taxon>
    </lineage>
</organism>
<comment type="caution">
    <text evidence="1">The sequence shown here is derived from an EMBL/GenBank/DDBJ whole genome shotgun (WGS) entry which is preliminary data.</text>
</comment>
<evidence type="ECO:0000313" key="2">
    <source>
        <dbReference type="Proteomes" id="UP001501508"/>
    </source>
</evidence>
<sequence>MAKINRRDFCTAAIGSAFVAGAGRLSASPLPATPDNEAQKAPFIIDTNVSLGQWPFRHLKYQGAGALGDKLKKHRIKQAWAGSFDALFHKNIDAVNAALTKECAAYGRNFFLPFGTINLAWPDWEEDLRRCHEVYKMKGIRIYPSYQTFDLTHPDFGKFFEQVAKRKLVLQIVGDMDDSRNHHPIVLARDFSYAPLTELVAKTPEARVQLLYWNHRVSAKQMDLFVGTPNIVFDTARIETAGGIDAMLDGNQHHKDRVFTFGGIERTLSEIPWGRNSKPVPAERILFGSHAPYFPVEASLFKLFESDLTLEQSKSIMEGNAAGLLQG</sequence>
<dbReference type="RefSeq" id="WP_345029535.1">
    <property type="nucleotide sequence ID" value="NZ_BAABEY010000024.1"/>
</dbReference>
<reference evidence="2" key="1">
    <citation type="journal article" date="2019" name="Int. J. Syst. Evol. Microbiol.">
        <title>The Global Catalogue of Microorganisms (GCM) 10K type strain sequencing project: providing services to taxonomists for standard genome sequencing and annotation.</title>
        <authorList>
            <consortium name="The Broad Institute Genomics Platform"/>
            <consortium name="The Broad Institute Genome Sequencing Center for Infectious Disease"/>
            <person name="Wu L."/>
            <person name="Ma J."/>
        </authorList>
    </citation>
    <scope>NUCLEOTIDE SEQUENCE [LARGE SCALE GENOMIC DNA]</scope>
    <source>
        <strain evidence="2">JCM 31920</strain>
    </source>
</reference>
<dbReference type="SUPFAM" id="SSF51556">
    <property type="entry name" value="Metallo-dependent hydrolases"/>
    <property type="match status" value="1"/>
</dbReference>
<dbReference type="Gene3D" id="3.20.20.140">
    <property type="entry name" value="Metal-dependent hydrolases"/>
    <property type="match status" value="1"/>
</dbReference>
<dbReference type="EMBL" id="BAABEY010000024">
    <property type="protein sequence ID" value="GAA4440629.1"/>
    <property type="molecule type" value="Genomic_DNA"/>
</dbReference>
<evidence type="ECO:0000313" key="1">
    <source>
        <dbReference type="EMBL" id="GAA4440629.1"/>
    </source>
</evidence>
<gene>
    <name evidence="1" type="ORF">GCM10023091_24530</name>
</gene>
<dbReference type="Proteomes" id="UP001501508">
    <property type="component" value="Unassembled WGS sequence"/>
</dbReference>
<dbReference type="InterPro" id="IPR006311">
    <property type="entry name" value="TAT_signal"/>
</dbReference>
<evidence type="ECO:0008006" key="3">
    <source>
        <dbReference type="Google" id="ProtNLM"/>
    </source>
</evidence>
<name>A0ABP8M2I6_9BACT</name>
<protein>
    <recommendedName>
        <fullName evidence="3">Amidohydrolase-related domain-containing protein</fullName>
    </recommendedName>
</protein>
<dbReference type="InterPro" id="IPR032466">
    <property type="entry name" value="Metal_Hydrolase"/>
</dbReference>